<name>A0A1Y2I6Q8_9FUNG</name>
<dbReference type="AlphaFoldDB" id="A0A1Y2I6Q8"/>
<organism evidence="1 2">
    <name type="scientific">Catenaria anguillulae PL171</name>
    <dbReference type="NCBI Taxonomy" id="765915"/>
    <lineage>
        <taxon>Eukaryota</taxon>
        <taxon>Fungi</taxon>
        <taxon>Fungi incertae sedis</taxon>
        <taxon>Blastocladiomycota</taxon>
        <taxon>Blastocladiomycetes</taxon>
        <taxon>Blastocladiales</taxon>
        <taxon>Catenariaceae</taxon>
        <taxon>Catenaria</taxon>
    </lineage>
</organism>
<protein>
    <submittedName>
        <fullName evidence="1">Uncharacterized protein</fullName>
    </submittedName>
</protein>
<reference evidence="1 2" key="1">
    <citation type="submission" date="2016-07" db="EMBL/GenBank/DDBJ databases">
        <title>Pervasive Adenine N6-methylation of Active Genes in Fungi.</title>
        <authorList>
            <consortium name="DOE Joint Genome Institute"/>
            <person name="Mondo S.J."/>
            <person name="Dannebaum R.O."/>
            <person name="Kuo R.C."/>
            <person name="Labutti K."/>
            <person name="Haridas S."/>
            <person name="Kuo A."/>
            <person name="Salamov A."/>
            <person name="Ahrendt S.R."/>
            <person name="Lipzen A."/>
            <person name="Sullivan W."/>
            <person name="Andreopoulos W.B."/>
            <person name="Clum A."/>
            <person name="Lindquist E."/>
            <person name="Daum C."/>
            <person name="Ramamoorthy G.K."/>
            <person name="Gryganskyi A."/>
            <person name="Culley D."/>
            <person name="Magnuson J.K."/>
            <person name="James T.Y."/>
            <person name="O'Malley M.A."/>
            <person name="Stajich J.E."/>
            <person name="Spatafora J.W."/>
            <person name="Visel A."/>
            <person name="Grigoriev I.V."/>
        </authorList>
    </citation>
    <scope>NUCLEOTIDE SEQUENCE [LARGE SCALE GENOMIC DNA]</scope>
    <source>
        <strain evidence="1 2">PL171</strain>
    </source>
</reference>
<accession>A0A1Y2I6Q8</accession>
<gene>
    <name evidence="1" type="ORF">BCR44DRAFT_1422290</name>
</gene>
<comment type="caution">
    <text evidence="1">The sequence shown here is derived from an EMBL/GenBank/DDBJ whole genome shotgun (WGS) entry which is preliminary data.</text>
</comment>
<keyword evidence="2" id="KW-1185">Reference proteome</keyword>
<dbReference type="EMBL" id="MCFL01000001">
    <property type="protein sequence ID" value="ORZ41172.1"/>
    <property type="molecule type" value="Genomic_DNA"/>
</dbReference>
<dbReference type="Proteomes" id="UP000193411">
    <property type="component" value="Unassembled WGS sequence"/>
</dbReference>
<proteinExistence type="predicted"/>
<evidence type="ECO:0000313" key="2">
    <source>
        <dbReference type="Proteomes" id="UP000193411"/>
    </source>
</evidence>
<evidence type="ECO:0000313" key="1">
    <source>
        <dbReference type="EMBL" id="ORZ41172.1"/>
    </source>
</evidence>
<sequence length="143" mass="15228">MTATNTDAAVKNTLMTVSKSLRATFGSSMDVRNTGSEASLSPIRNPVMRSYSLASWSRRMDARMDCRCGFFASAWLDSFVSELDCRVVKDGNTISDPLSNSVNSGTNSLPSASNSSVDGCRRLARALVQASSSSAYGTCVSCK</sequence>